<reference evidence="2" key="1">
    <citation type="journal article" date="2022" name="Proc. Natl. Acad. Sci. U.S.A.">
        <title>Life cycle and functional genomics of the unicellular red alga Galdieria for elucidating algal and plant evolution and industrial use.</title>
        <authorList>
            <person name="Hirooka S."/>
            <person name="Itabashi T."/>
            <person name="Ichinose T.M."/>
            <person name="Onuma R."/>
            <person name="Fujiwara T."/>
            <person name="Yamashita S."/>
            <person name="Jong L.W."/>
            <person name="Tomita R."/>
            <person name="Iwane A.H."/>
            <person name="Miyagishima S.Y."/>
        </authorList>
    </citation>
    <scope>NUCLEOTIDE SEQUENCE</scope>
    <source>
        <strain evidence="2">NBRC 102759</strain>
    </source>
</reference>
<evidence type="ECO:0000256" key="1">
    <source>
        <dbReference type="ARBA" id="ARBA00022741"/>
    </source>
</evidence>
<dbReference type="OrthoDB" id="5531344at2759"/>
<dbReference type="AlphaFoldDB" id="A0A9C7US86"/>
<evidence type="ECO:0000313" key="2">
    <source>
        <dbReference type="EMBL" id="GJQ13796.1"/>
    </source>
</evidence>
<dbReference type="InterPro" id="IPR012675">
    <property type="entry name" value="Beta-grasp_dom_sf"/>
</dbReference>
<protein>
    <recommendedName>
        <fullName evidence="4">Molybdopterin synthase sulfur carrier subunit</fullName>
    </recommendedName>
</protein>
<evidence type="ECO:0008006" key="4">
    <source>
        <dbReference type="Google" id="ProtNLM"/>
    </source>
</evidence>
<dbReference type="SUPFAM" id="SSF54285">
    <property type="entry name" value="MoaD/ThiS"/>
    <property type="match status" value="1"/>
</dbReference>
<evidence type="ECO:0000313" key="3">
    <source>
        <dbReference type="Proteomes" id="UP001061958"/>
    </source>
</evidence>
<comment type="caution">
    <text evidence="2">The sequence shown here is derived from an EMBL/GenBank/DDBJ whole genome shotgun (WGS) entry which is preliminary data.</text>
</comment>
<keyword evidence="1" id="KW-0547">Nucleotide-binding</keyword>
<dbReference type="Gene3D" id="3.10.20.30">
    <property type="match status" value="1"/>
</dbReference>
<dbReference type="InterPro" id="IPR044672">
    <property type="entry name" value="MOCS2A"/>
</dbReference>
<dbReference type="InterPro" id="IPR003749">
    <property type="entry name" value="ThiS/MoaD-like"/>
</dbReference>
<organism evidence="2 3">
    <name type="scientific">Galdieria partita</name>
    <dbReference type="NCBI Taxonomy" id="83374"/>
    <lineage>
        <taxon>Eukaryota</taxon>
        <taxon>Rhodophyta</taxon>
        <taxon>Bangiophyceae</taxon>
        <taxon>Galdieriales</taxon>
        <taxon>Galdieriaceae</taxon>
        <taxon>Galdieria</taxon>
    </lineage>
</organism>
<dbReference type="PANTHER" id="PTHR33359">
    <property type="entry name" value="MOLYBDOPTERIN SYNTHASE SULFUR CARRIER SUBUNIT"/>
    <property type="match status" value="1"/>
</dbReference>
<dbReference type="PANTHER" id="PTHR33359:SF1">
    <property type="entry name" value="MOLYBDOPTERIN SYNTHASE SULFUR CARRIER SUBUNIT"/>
    <property type="match status" value="1"/>
</dbReference>
<dbReference type="Pfam" id="PF02597">
    <property type="entry name" value="ThiS"/>
    <property type="match status" value="1"/>
</dbReference>
<accession>A0A9C7US86</accession>
<dbReference type="Proteomes" id="UP001061958">
    <property type="component" value="Unassembled WGS sequence"/>
</dbReference>
<dbReference type="CDD" id="cd00754">
    <property type="entry name" value="Ubl_MoaD"/>
    <property type="match status" value="1"/>
</dbReference>
<gene>
    <name evidence="2" type="ORF">GpartN1_g5587.t1</name>
</gene>
<dbReference type="GO" id="GO:1990133">
    <property type="term" value="C:molybdopterin adenylyltransferase complex"/>
    <property type="evidence" value="ECO:0007669"/>
    <property type="project" value="TreeGrafter"/>
</dbReference>
<reference evidence="2" key="2">
    <citation type="submission" date="2022-01" db="EMBL/GenBank/DDBJ databases">
        <authorList>
            <person name="Hirooka S."/>
            <person name="Miyagishima S.Y."/>
        </authorList>
    </citation>
    <scope>NUCLEOTIDE SEQUENCE</scope>
    <source>
        <strain evidence="2">NBRC 102759</strain>
    </source>
</reference>
<dbReference type="GO" id="GO:0000166">
    <property type="term" value="F:nucleotide binding"/>
    <property type="evidence" value="ECO:0007669"/>
    <property type="project" value="UniProtKB-KW"/>
</dbReference>
<name>A0A9C7US86_9RHOD</name>
<dbReference type="GO" id="GO:0006777">
    <property type="term" value="P:Mo-molybdopterin cofactor biosynthetic process"/>
    <property type="evidence" value="ECO:0007669"/>
    <property type="project" value="InterPro"/>
</dbReference>
<dbReference type="EMBL" id="BQMJ01000047">
    <property type="protein sequence ID" value="GJQ13796.1"/>
    <property type="molecule type" value="Genomic_DNA"/>
</dbReference>
<sequence>MTTCCEVTILLFASAKEAMKCSRLQLVVSHSTCVRELVNQILPKEYPALTEFLKFSQIALNCEYIDKDSNHLLQQGDEIAIIVPVSGG</sequence>
<proteinExistence type="predicted"/>
<dbReference type="InterPro" id="IPR016155">
    <property type="entry name" value="Mopterin_synth/thiamin_S_b"/>
</dbReference>
<keyword evidence="3" id="KW-1185">Reference proteome</keyword>